<dbReference type="GO" id="GO:0046839">
    <property type="term" value="P:phospholipid dephosphorylation"/>
    <property type="evidence" value="ECO:0007669"/>
    <property type="project" value="TreeGrafter"/>
</dbReference>
<evidence type="ECO:0000256" key="4">
    <source>
        <dbReference type="ARBA" id="ARBA00022989"/>
    </source>
</evidence>
<protein>
    <recommendedName>
        <fullName evidence="7">Phosphatidic acid phosphatase type 2/haloperoxidase domain-containing protein</fullName>
    </recommendedName>
</protein>
<evidence type="ECO:0000259" key="7">
    <source>
        <dbReference type="SMART" id="SM00014"/>
    </source>
</evidence>
<feature type="transmembrane region" description="Helical" evidence="6">
    <location>
        <begin position="167"/>
        <end position="187"/>
    </location>
</feature>
<dbReference type="AlphaFoldDB" id="A0AAV2TJI0"/>
<dbReference type="GO" id="GO:0006644">
    <property type="term" value="P:phospholipid metabolic process"/>
    <property type="evidence" value="ECO:0007669"/>
    <property type="project" value="InterPro"/>
</dbReference>
<evidence type="ECO:0000256" key="1">
    <source>
        <dbReference type="ARBA" id="ARBA00004141"/>
    </source>
</evidence>
<feature type="transmembrane region" description="Helical" evidence="6">
    <location>
        <begin position="7"/>
        <end position="28"/>
    </location>
</feature>
<dbReference type="InterPro" id="IPR000326">
    <property type="entry name" value="PAP2/HPO"/>
</dbReference>
<dbReference type="CDD" id="cd03384">
    <property type="entry name" value="PAP2_wunen"/>
    <property type="match status" value="1"/>
</dbReference>
<gene>
    <name evidence="8" type="ORF">CDAUBV1_LOCUS11139</name>
</gene>
<feature type="transmembrane region" description="Helical" evidence="6">
    <location>
        <begin position="199"/>
        <end position="218"/>
    </location>
</feature>
<dbReference type="Gene3D" id="1.20.144.10">
    <property type="entry name" value="Phosphatidic acid phosphatase type 2/haloperoxidase"/>
    <property type="match status" value="1"/>
</dbReference>
<evidence type="ECO:0000313" key="9">
    <source>
        <dbReference type="Proteomes" id="UP001497525"/>
    </source>
</evidence>
<evidence type="ECO:0000256" key="6">
    <source>
        <dbReference type="SAM" id="Phobius"/>
    </source>
</evidence>
<evidence type="ECO:0000256" key="3">
    <source>
        <dbReference type="ARBA" id="ARBA00022692"/>
    </source>
</evidence>
<dbReference type="SUPFAM" id="SSF48317">
    <property type="entry name" value="Acid phosphatase/Vanadium-dependent haloperoxidase"/>
    <property type="match status" value="1"/>
</dbReference>
<dbReference type="PANTHER" id="PTHR10165">
    <property type="entry name" value="LIPID PHOSPHATE PHOSPHATASE"/>
    <property type="match status" value="1"/>
</dbReference>
<organism evidence="8 9">
    <name type="scientific">Calicophoron daubneyi</name>
    <name type="common">Rumen fluke</name>
    <name type="synonym">Paramphistomum daubneyi</name>
    <dbReference type="NCBI Taxonomy" id="300641"/>
    <lineage>
        <taxon>Eukaryota</taxon>
        <taxon>Metazoa</taxon>
        <taxon>Spiralia</taxon>
        <taxon>Lophotrochozoa</taxon>
        <taxon>Platyhelminthes</taxon>
        <taxon>Trematoda</taxon>
        <taxon>Digenea</taxon>
        <taxon>Plagiorchiida</taxon>
        <taxon>Pronocephalata</taxon>
        <taxon>Paramphistomoidea</taxon>
        <taxon>Paramphistomidae</taxon>
        <taxon>Calicophoron</taxon>
    </lineage>
</organism>
<dbReference type="InterPro" id="IPR036938">
    <property type="entry name" value="PAP2/HPO_sf"/>
</dbReference>
<evidence type="ECO:0000313" key="8">
    <source>
        <dbReference type="EMBL" id="CAL5136840.1"/>
    </source>
</evidence>
<dbReference type="Pfam" id="PF01569">
    <property type="entry name" value="PAP2"/>
    <property type="match status" value="1"/>
</dbReference>
<dbReference type="PANTHER" id="PTHR10165:SF103">
    <property type="entry name" value="PHOSPHOLIPID PHOSPHATASE HOMOLOG 1.2 HOMOLOG"/>
    <property type="match status" value="1"/>
</dbReference>
<feature type="transmembrane region" description="Helical" evidence="6">
    <location>
        <begin position="90"/>
        <end position="114"/>
    </location>
</feature>
<dbReference type="SMART" id="SM00014">
    <property type="entry name" value="acidPPc"/>
    <property type="match status" value="1"/>
</dbReference>
<accession>A0AAV2TJI0</accession>
<keyword evidence="3 6" id="KW-0812">Transmembrane</keyword>
<dbReference type="InterPro" id="IPR043216">
    <property type="entry name" value="PAP-like"/>
</dbReference>
<feature type="domain" description="Phosphatidic acid phosphatase type 2/haloperoxidase" evidence="7">
    <location>
        <begin position="99"/>
        <end position="242"/>
    </location>
</feature>
<dbReference type="GO" id="GO:0005886">
    <property type="term" value="C:plasma membrane"/>
    <property type="evidence" value="ECO:0007669"/>
    <property type="project" value="TreeGrafter"/>
</dbReference>
<keyword evidence="5 6" id="KW-0472">Membrane</keyword>
<proteinExistence type="inferred from homology"/>
<feature type="transmembrane region" description="Helical" evidence="6">
    <location>
        <begin position="224"/>
        <end position="245"/>
    </location>
</feature>
<keyword evidence="4 6" id="KW-1133">Transmembrane helix</keyword>
<evidence type="ECO:0000256" key="5">
    <source>
        <dbReference type="ARBA" id="ARBA00023136"/>
    </source>
</evidence>
<evidence type="ECO:0000256" key="2">
    <source>
        <dbReference type="ARBA" id="ARBA00008816"/>
    </source>
</evidence>
<dbReference type="GO" id="GO:0008195">
    <property type="term" value="F:phosphatidate phosphatase activity"/>
    <property type="evidence" value="ECO:0007669"/>
    <property type="project" value="TreeGrafter"/>
</dbReference>
<dbReference type="Proteomes" id="UP001497525">
    <property type="component" value="Unassembled WGS sequence"/>
</dbReference>
<comment type="caution">
    <text evidence="8">The sequence shown here is derived from an EMBL/GenBank/DDBJ whole genome shotgun (WGS) entry which is preliminary data.</text>
</comment>
<name>A0AAV2TJI0_CALDB</name>
<comment type="subcellular location">
    <subcellularLocation>
        <location evidence="1">Membrane</location>
        <topology evidence="1">Multi-pass membrane protein</topology>
    </subcellularLocation>
</comment>
<sequence>MKKSVIAAVRVVTDLIAFVAAFIAMGVLQRIKPFRQGYFANDESIQYPFKSSTVPSYVLYIVSSILIVVTIVAVELTVYRKQLKVKKCRIPVVLYSIYNQLIVAFFGYFVTIAITDIGKVVIGRLRPNFFSVCKPTPLVVSPLNYTLEYACQSGTAKDHTDIEKSFFSGHSSTSIYSAVFLCLYIQLRLPRLSVPALRIVLQVVYISLGVTVCITRIVDNKHHWSDVLTGGIAGFLIALSVPFYIPHLYRKSTEEPTLPMFQDMKPEESSSLSPGSFSQNYAARNQSRLPVIDPSVHARLLLPTRTHVSASQFTRDKLS</sequence>
<dbReference type="GO" id="GO:0007165">
    <property type="term" value="P:signal transduction"/>
    <property type="evidence" value="ECO:0007669"/>
    <property type="project" value="TreeGrafter"/>
</dbReference>
<reference evidence="8" key="1">
    <citation type="submission" date="2024-06" db="EMBL/GenBank/DDBJ databases">
        <authorList>
            <person name="Liu X."/>
            <person name="Lenzi L."/>
            <person name="Haldenby T S."/>
            <person name="Uol C."/>
        </authorList>
    </citation>
    <scope>NUCLEOTIDE SEQUENCE</scope>
</reference>
<comment type="similarity">
    <text evidence="2">Belongs to the PA-phosphatase related phosphoesterase family.</text>
</comment>
<feature type="transmembrane region" description="Helical" evidence="6">
    <location>
        <begin position="57"/>
        <end position="78"/>
    </location>
</feature>
<dbReference type="EMBL" id="CAXLJL010000356">
    <property type="protein sequence ID" value="CAL5136840.1"/>
    <property type="molecule type" value="Genomic_DNA"/>
</dbReference>